<evidence type="ECO:0000313" key="2">
    <source>
        <dbReference type="EMBL" id="OWT66261.1"/>
    </source>
</evidence>
<name>A0A225N322_9BURK</name>
<comment type="caution">
    <text evidence="2">The sequence shown here is derived from an EMBL/GenBank/DDBJ whole genome shotgun (WGS) entry which is preliminary data.</text>
</comment>
<feature type="region of interest" description="Disordered" evidence="1">
    <location>
        <begin position="35"/>
        <end position="55"/>
    </location>
</feature>
<sequence>MVTAAACPASSSPQETINDIAISAIHGKQQAAAALATAASPGPQGSETAASTSSPSDIATIVARGIQKQSEAATTAAACATAIQTIVRHAASDTINVAAVAGRRTAHCAACTTGMSLAFIGDRSPPGTPVPSVASQ</sequence>
<gene>
    <name evidence="2" type="ORF">CEY11_00495</name>
</gene>
<dbReference type="EMBL" id="NJIH01000001">
    <property type="protein sequence ID" value="OWT66261.1"/>
    <property type="molecule type" value="Genomic_DNA"/>
</dbReference>
<evidence type="ECO:0000256" key="1">
    <source>
        <dbReference type="SAM" id="MobiDB-lite"/>
    </source>
</evidence>
<dbReference type="AlphaFoldDB" id="A0A225N322"/>
<feature type="compositionally biased region" description="Polar residues" evidence="1">
    <location>
        <begin position="43"/>
        <end position="55"/>
    </location>
</feature>
<keyword evidence="3" id="KW-1185">Reference proteome</keyword>
<reference evidence="3" key="1">
    <citation type="submission" date="2017-06" db="EMBL/GenBank/DDBJ databases">
        <title>Herbaspirillum phytohormonus sp. nov., isolated from the root nodule of Robinia pseudoacacia in lead-zinc mine.</title>
        <authorList>
            <person name="Fan M."/>
            <person name="Lin Y."/>
        </authorList>
    </citation>
    <scope>NUCLEOTIDE SEQUENCE [LARGE SCALE GENOMIC DNA]</scope>
    <source>
        <strain evidence="3">SC-089</strain>
    </source>
</reference>
<dbReference type="Proteomes" id="UP000214603">
    <property type="component" value="Unassembled WGS sequence"/>
</dbReference>
<organism evidence="2 3">
    <name type="scientific">Candidimonas nitroreducens</name>
    <dbReference type="NCBI Taxonomy" id="683354"/>
    <lineage>
        <taxon>Bacteria</taxon>
        <taxon>Pseudomonadati</taxon>
        <taxon>Pseudomonadota</taxon>
        <taxon>Betaproteobacteria</taxon>
        <taxon>Burkholderiales</taxon>
        <taxon>Alcaligenaceae</taxon>
        <taxon>Candidimonas</taxon>
    </lineage>
</organism>
<evidence type="ECO:0000313" key="3">
    <source>
        <dbReference type="Proteomes" id="UP000214603"/>
    </source>
</evidence>
<accession>A0A225N322</accession>
<protein>
    <submittedName>
        <fullName evidence="2">Uncharacterized protein</fullName>
    </submittedName>
</protein>
<proteinExistence type="predicted"/>